<dbReference type="AlphaFoldDB" id="A0A3S4DQV9"/>
<reference evidence="2" key="1">
    <citation type="submission" date="2018-02" db="EMBL/GenBank/DDBJ databases">
        <authorList>
            <person name="Seth-Smith MB H."/>
            <person name="Seth-Smith H."/>
        </authorList>
    </citation>
    <scope>NUCLEOTIDE SEQUENCE [LARGE SCALE GENOMIC DNA]</scope>
</reference>
<accession>A0A3S4DQV9</accession>
<organism evidence="1 2">
    <name type="scientific">Mycobacterium basiliense</name>
    <dbReference type="NCBI Taxonomy" id="2094119"/>
    <lineage>
        <taxon>Bacteria</taxon>
        <taxon>Bacillati</taxon>
        <taxon>Actinomycetota</taxon>
        <taxon>Actinomycetes</taxon>
        <taxon>Mycobacteriales</taxon>
        <taxon>Mycobacteriaceae</taxon>
        <taxon>Mycobacterium</taxon>
    </lineage>
</organism>
<name>A0A3S4DQV9_9MYCO</name>
<dbReference type="KEGG" id="mbai:MB901379_00551"/>
<keyword evidence="2" id="KW-1185">Reference proteome</keyword>
<protein>
    <submittedName>
        <fullName evidence="1">Uncharacterized protein</fullName>
    </submittedName>
</protein>
<sequence>MTARGVTGLVPLLAGGPTAWHLYGGRAVCKPIGWPSMRAPGTTIGGCGNRCRE</sequence>
<evidence type="ECO:0000313" key="1">
    <source>
        <dbReference type="EMBL" id="VDM87018.1"/>
    </source>
</evidence>
<evidence type="ECO:0000313" key="2">
    <source>
        <dbReference type="Proteomes" id="UP000269998"/>
    </source>
</evidence>
<dbReference type="Proteomes" id="UP000269998">
    <property type="component" value="Chromosome"/>
</dbReference>
<gene>
    <name evidence="1" type="ORF">MB901379_00551</name>
</gene>
<dbReference type="EMBL" id="LR130759">
    <property type="protein sequence ID" value="VDM87018.1"/>
    <property type="molecule type" value="Genomic_DNA"/>
</dbReference>
<proteinExistence type="predicted"/>